<dbReference type="OrthoDB" id="977542at2"/>
<feature type="signal peptide" evidence="1">
    <location>
        <begin position="1"/>
        <end position="19"/>
    </location>
</feature>
<sequence length="154" mass="17671">MRVLKILILSIIMTSCVSAQTKVTPKSFPTNFSTSDFENLKKLNGDIIAFDGTIKQEKLSRNNTPFYYLELGEEKGIWTTLMFKNDKNEIGDQIRVVGYLTKVKDLRPEENYLNGEKFMVIAFGLVDYETENFLFLGGAEKQKKEWINGKIPTQ</sequence>
<evidence type="ECO:0000313" key="2">
    <source>
        <dbReference type="EMBL" id="PRX54612.1"/>
    </source>
</evidence>
<evidence type="ECO:0008006" key="4">
    <source>
        <dbReference type="Google" id="ProtNLM"/>
    </source>
</evidence>
<organism evidence="2 3">
    <name type="scientific">Flagellimonas meridianipacifica</name>
    <dbReference type="NCBI Taxonomy" id="1080225"/>
    <lineage>
        <taxon>Bacteria</taxon>
        <taxon>Pseudomonadati</taxon>
        <taxon>Bacteroidota</taxon>
        <taxon>Flavobacteriia</taxon>
        <taxon>Flavobacteriales</taxon>
        <taxon>Flavobacteriaceae</taxon>
        <taxon>Flagellimonas</taxon>
    </lineage>
</organism>
<dbReference type="RefSeq" id="WP_146129906.1">
    <property type="nucleotide sequence ID" value="NZ_PVYX01000002.1"/>
</dbReference>
<protein>
    <recommendedName>
        <fullName evidence="4">OB-fold nucleic acid binding protein</fullName>
    </recommendedName>
</protein>
<name>A0A2T0MB26_9FLAO</name>
<dbReference type="AlphaFoldDB" id="A0A2T0MB26"/>
<evidence type="ECO:0000313" key="3">
    <source>
        <dbReference type="Proteomes" id="UP000237640"/>
    </source>
</evidence>
<comment type="caution">
    <text evidence="2">The sequence shown here is derived from an EMBL/GenBank/DDBJ whole genome shotgun (WGS) entry which is preliminary data.</text>
</comment>
<evidence type="ECO:0000256" key="1">
    <source>
        <dbReference type="SAM" id="SignalP"/>
    </source>
</evidence>
<reference evidence="2 3" key="1">
    <citation type="submission" date="2018-03" db="EMBL/GenBank/DDBJ databases">
        <title>Genomic Encyclopedia of Archaeal and Bacterial Type Strains, Phase II (KMG-II): from individual species to whole genera.</title>
        <authorList>
            <person name="Goeker M."/>
        </authorList>
    </citation>
    <scope>NUCLEOTIDE SEQUENCE [LARGE SCALE GENOMIC DNA]</scope>
    <source>
        <strain evidence="2 3">DSM 25027</strain>
    </source>
</reference>
<accession>A0A2T0MB26</accession>
<proteinExistence type="predicted"/>
<feature type="chain" id="PRO_5015417677" description="OB-fold nucleic acid binding protein" evidence="1">
    <location>
        <begin position="20"/>
        <end position="154"/>
    </location>
</feature>
<keyword evidence="3" id="KW-1185">Reference proteome</keyword>
<keyword evidence="1" id="KW-0732">Signal</keyword>
<gene>
    <name evidence="2" type="ORF">CLV81_3014</name>
</gene>
<dbReference type="EMBL" id="PVYX01000002">
    <property type="protein sequence ID" value="PRX54612.1"/>
    <property type="molecule type" value="Genomic_DNA"/>
</dbReference>
<dbReference type="Proteomes" id="UP000237640">
    <property type="component" value="Unassembled WGS sequence"/>
</dbReference>
<dbReference type="PROSITE" id="PS51257">
    <property type="entry name" value="PROKAR_LIPOPROTEIN"/>
    <property type="match status" value="1"/>
</dbReference>